<evidence type="ECO:0000313" key="3">
    <source>
        <dbReference type="Proteomes" id="UP001589747"/>
    </source>
</evidence>
<gene>
    <name evidence="2" type="ORF">ACFFSY_30015</name>
</gene>
<sequence length="108" mass="12728">MPSFQKRPRIPQELIMDNIAKKKITCNINKILQELLGLDNIPSEQNLQECGLTSLYTIILIARIEERFEINFEDSELIFDNFSTFEKIILTVQNNSCIRLHQMTDRRE</sequence>
<dbReference type="Proteomes" id="UP001589747">
    <property type="component" value="Unassembled WGS sequence"/>
</dbReference>
<evidence type="ECO:0000259" key="1">
    <source>
        <dbReference type="PROSITE" id="PS50075"/>
    </source>
</evidence>
<organism evidence="2 3">
    <name type="scientific">Paenibacillus aurantiacus</name>
    <dbReference type="NCBI Taxonomy" id="1936118"/>
    <lineage>
        <taxon>Bacteria</taxon>
        <taxon>Bacillati</taxon>
        <taxon>Bacillota</taxon>
        <taxon>Bacilli</taxon>
        <taxon>Bacillales</taxon>
        <taxon>Paenibacillaceae</taxon>
        <taxon>Paenibacillus</taxon>
    </lineage>
</organism>
<feature type="domain" description="Carrier" evidence="1">
    <location>
        <begin position="19"/>
        <end position="96"/>
    </location>
</feature>
<keyword evidence="3" id="KW-1185">Reference proteome</keyword>
<dbReference type="InterPro" id="IPR036736">
    <property type="entry name" value="ACP-like_sf"/>
</dbReference>
<reference evidence="2 3" key="1">
    <citation type="submission" date="2024-09" db="EMBL/GenBank/DDBJ databases">
        <authorList>
            <person name="Sun Q."/>
            <person name="Mori K."/>
        </authorList>
    </citation>
    <scope>NUCLEOTIDE SEQUENCE [LARGE SCALE GENOMIC DNA]</scope>
    <source>
        <strain evidence="2 3">TISTR 2452</strain>
    </source>
</reference>
<dbReference type="SUPFAM" id="SSF47336">
    <property type="entry name" value="ACP-like"/>
    <property type="match status" value="1"/>
</dbReference>
<accession>A0ABV5KYC8</accession>
<dbReference type="InterPro" id="IPR009081">
    <property type="entry name" value="PP-bd_ACP"/>
</dbReference>
<dbReference type="EMBL" id="JBHMDO010000047">
    <property type="protein sequence ID" value="MFB9330201.1"/>
    <property type="molecule type" value="Genomic_DNA"/>
</dbReference>
<protein>
    <submittedName>
        <fullName evidence="2">Acyl carrier protein</fullName>
    </submittedName>
</protein>
<evidence type="ECO:0000313" key="2">
    <source>
        <dbReference type="EMBL" id="MFB9330201.1"/>
    </source>
</evidence>
<dbReference type="RefSeq" id="WP_377501175.1">
    <property type="nucleotide sequence ID" value="NZ_JBHMDO010000047.1"/>
</dbReference>
<dbReference type="Gene3D" id="1.10.1200.10">
    <property type="entry name" value="ACP-like"/>
    <property type="match status" value="1"/>
</dbReference>
<dbReference type="Pfam" id="PF00550">
    <property type="entry name" value="PP-binding"/>
    <property type="match status" value="1"/>
</dbReference>
<proteinExistence type="predicted"/>
<name>A0ABV5KYC8_9BACL</name>
<dbReference type="PROSITE" id="PS50075">
    <property type="entry name" value="CARRIER"/>
    <property type="match status" value="1"/>
</dbReference>
<comment type="caution">
    <text evidence="2">The sequence shown here is derived from an EMBL/GenBank/DDBJ whole genome shotgun (WGS) entry which is preliminary data.</text>
</comment>